<sequence>MIEQVFDPFVSWPDDFERPNRIPVTPPKSVVVDLGAMLPANTAPTRGLPMRVVQAGLRLVGDQDGELLGWARVSDGRWLGLVRMEVPVAAHRGVLPMLQWVPATAIRPAAVRPTGLGRSEDGHRGQT</sequence>
<dbReference type="RefSeq" id="WP_265385112.1">
    <property type="nucleotide sequence ID" value="NZ_CP110617.1"/>
</dbReference>
<accession>A0ABY6P7C9</accession>
<dbReference type="Proteomes" id="UP001164965">
    <property type="component" value="Plasmid unnamed2"/>
</dbReference>
<gene>
    <name evidence="1" type="ORF">RHODO2019_18630</name>
</gene>
<reference evidence="1" key="1">
    <citation type="submission" date="2022-10" db="EMBL/GenBank/DDBJ databases">
        <title>Rhodococcus sp.75.</title>
        <authorList>
            <person name="Sun M."/>
        </authorList>
    </citation>
    <scope>NUCLEOTIDE SEQUENCE</scope>
    <source>
        <strain evidence="1">75</strain>
        <plasmid evidence="1">unnamed2</plasmid>
    </source>
</reference>
<organism evidence="1 2">
    <name type="scientific">Rhodococcus antarcticus</name>
    <dbReference type="NCBI Taxonomy" id="2987751"/>
    <lineage>
        <taxon>Bacteria</taxon>
        <taxon>Bacillati</taxon>
        <taxon>Actinomycetota</taxon>
        <taxon>Actinomycetes</taxon>
        <taxon>Mycobacteriales</taxon>
        <taxon>Nocardiaceae</taxon>
        <taxon>Rhodococcus</taxon>
    </lineage>
</organism>
<proteinExistence type="predicted"/>
<keyword evidence="2" id="KW-1185">Reference proteome</keyword>
<evidence type="ECO:0000313" key="2">
    <source>
        <dbReference type="Proteomes" id="UP001164965"/>
    </source>
</evidence>
<keyword evidence="1" id="KW-0614">Plasmid</keyword>
<geneLocation type="plasmid" evidence="1 2">
    <name>unnamed2</name>
</geneLocation>
<dbReference type="EMBL" id="CP110617">
    <property type="protein sequence ID" value="UZJ27008.1"/>
    <property type="molecule type" value="Genomic_DNA"/>
</dbReference>
<protein>
    <submittedName>
        <fullName evidence="1">Uncharacterized protein</fullName>
    </submittedName>
</protein>
<evidence type="ECO:0000313" key="1">
    <source>
        <dbReference type="EMBL" id="UZJ27008.1"/>
    </source>
</evidence>
<name>A0ABY6P7C9_9NOCA</name>